<dbReference type="InParanoid" id="K1Q2E1"/>
<accession>K1Q2E1</accession>
<name>K1Q2E1_MAGGI</name>
<gene>
    <name evidence="1" type="ORF">CGI_10000804</name>
</gene>
<dbReference type="HOGENOM" id="CLU_2456957_0_0_1"/>
<dbReference type="AlphaFoldDB" id="K1Q2E1"/>
<protein>
    <submittedName>
        <fullName evidence="1">Uncharacterized protein</fullName>
    </submittedName>
</protein>
<dbReference type="EMBL" id="JH817437">
    <property type="protein sequence ID" value="EKC23035.1"/>
    <property type="molecule type" value="Genomic_DNA"/>
</dbReference>
<proteinExistence type="predicted"/>
<reference evidence="1" key="1">
    <citation type="journal article" date="2012" name="Nature">
        <title>The oyster genome reveals stress adaptation and complexity of shell formation.</title>
        <authorList>
            <person name="Zhang G."/>
            <person name="Fang X."/>
            <person name="Guo X."/>
            <person name="Li L."/>
            <person name="Luo R."/>
            <person name="Xu F."/>
            <person name="Yang P."/>
            <person name="Zhang L."/>
            <person name="Wang X."/>
            <person name="Qi H."/>
            <person name="Xiong Z."/>
            <person name="Que H."/>
            <person name="Xie Y."/>
            <person name="Holland P.W."/>
            <person name="Paps J."/>
            <person name="Zhu Y."/>
            <person name="Wu F."/>
            <person name="Chen Y."/>
            <person name="Wang J."/>
            <person name="Peng C."/>
            <person name="Meng J."/>
            <person name="Yang L."/>
            <person name="Liu J."/>
            <person name="Wen B."/>
            <person name="Zhang N."/>
            <person name="Huang Z."/>
            <person name="Zhu Q."/>
            <person name="Feng Y."/>
            <person name="Mount A."/>
            <person name="Hedgecock D."/>
            <person name="Xu Z."/>
            <person name="Liu Y."/>
            <person name="Domazet-Loso T."/>
            <person name="Du Y."/>
            <person name="Sun X."/>
            <person name="Zhang S."/>
            <person name="Liu B."/>
            <person name="Cheng P."/>
            <person name="Jiang X."/>
            <person name="Li J."/>
            <person name="Fan D."/>
            <person name="Wang W."/>
            <person name="Fu W."/>
            <person name="Wang T."/>
            <person name="Wang B."/>
            <person name="Zhang J."/>
            <person name="Peng Z."/>
            <person name="Li Y."/>
            <person name="Li N."/>
            <person name="Wang J."/>
            <person name="Chen M."/>
            <person name="He Y."/>
            <person name="Tan F."/>
            <person name="Song X."/>
            <person name="Zheng Q."/>
            <person name="Huang R."/>
            <person name="Yang H."/>
            <person name="Du X."/>
            <person name="Chen L."/>
            <person name="Yang M."/>
            <person name="Gaffney P.M."/>
            <person name="Wang S."/>
            <person name="Luo L."/>
            <person name="She Z."/>
            <person name="Ming Y."/>
            <person name="Huang W."/>
            <person name="Zhang S."/>
            <person name="Huang B."/>
            <person name="Zhang Y."/>
            <person name="Qu T."/>
            <person name="Ni P."/>
            <person name="Miao G."/>
            <person name="Wang J."/>
            <person name="Wang Q."/>
            <person name="Steinberg C.E."/>
            <person name="Wang H."/>
            <person name="Li N."/>
            <person name="Qian L."/>
            <person name="Zhang G."/>
            <person name="Li Y."/>
            <person name="Yang H."/>
            <person name="Liu X."/>
            <person name="Wang J."/>
            <person name="Yin Y."/>
            <person name="Wang J."/>
        </authorList>
    </citation>
    <scope>NUCLEOTIDE SEQUENCE [LARGE SCALE GENOMIC DNA]</scope>
    <source>
        <strain evidence="1">05x7-T-G4-1.051#20</strain>
    </source>
</reference>
<evidence type="ECO:0000313" key="1">
    <source>
        <dbReference type="EMBL" id="EKC23035.1"/>
    </source>
</evidence>
<organism evidence="1">
    <name type="scientific">Magallana gigas</name>
    <name type="common">Pacific oyster</name>
    <name type="synonym">Crassostrea gigas</name>
    <dbReference type="NCBI Taxonomy" id="29159"/>
    <lineage>
        <taxon>Eukaryota</taxon>
        <taxon>Metazoa</taxon>
        <taxon>Spiralia</taxon>
        <taxon>Lophotrochozoa</taxon>
        <taxon>Mollusca</taxon>
        <taxon>Bivalvia</taxon>
        <taxon>Autobranchia</taxon>
        <taxon>Pteriomorphia</taxon>
        <taxon>Ostreida</taxon>
        <taxon>Ostreoidea</taxon>
        <taxon>Ostreidae</taxon>
        <taxon>Magallana</taxon>
    </lineage>
</organism>
<sequence>MVVSCYHSTVWTVIVRFVATASLVIMWDINSKMCPRWLKLNFANWRSLLATNTRFYVYTNYFLIQKADKNNSWNTERTFSEMLWTERRK</sequence>